<reference evidence="10" key="1">
    <citation type="submission" date="2020-08" db="EMBL/GenBank/DDBJ databases">
        <title>Genome public.</title>
        <authorList>
            <person name="Liu C."/>
            <person name="Sun Q."/>
        </authorList>
    </citation>
    <scope>NUCLEOTIDE SEQUENCE</scope>
    <source>
        <strain evidence="10">BX21</strain>
    </source>
</reference>
<name>A0A926EUZ9_9FIRM</name>
<comment type="similarity">
    <text evidence="2">Belongs to the GerABKC lipoprotein family.</text>
</comment>
<dbReference type="GO" id="GO:0016020">
    <property type="term" value="C:membrane"/>
    <property type="evidence" value="ECO:0007669"/>
    <property type="project" value="UniProtKB-SubCell"/>
</dbReference>
<keyword evidence="5" id="KW-0472">Membrane</keyword>
<evidence type="ECO:0000256" key="1">
    <source>
        <dbReference type="ARBA" id="ARBA00004635"/>
    </source>
</evidence>
<evidence type="ECO:0000256" key="4">
    <source>
        <dbReference type="ARBA" id="ARBA00022729"/>
    </source>
</evidence>
<comment type="subcellular location">
    <subcellularLocation>
        <location evidence="1">Membrane</location>
        <topology evidence="1">Lipid-anchor</topology>
    </subcellularLocation>
</comment>
<proteinExistence type="inferred from homology"/>
<dbReference type="Pfam" id="PF25198">
    <property type="entry name" value="Spore_GerAC_N"/>
    <property type="match status" value="1"/>
</dbReference>
<gene>
    <name evidence="10" type="ORF">H8707_14415</name>
</gene>
<comment type="caution">
    <text evidence="10">The sequence shown here is derived from an EMBL/GenBank/DDBJ whole genome shotgun (WGS) entry which is preliminary data.</text>
</comment>
<dbReference type="InterPro" id="IPR038501">
    <property type="entry name" value="Spore_GerAC_C_sf"/>
</dbReference>
<protein>
    <submittedName>
        <fullName evidence="10">Ger(X)C family spore germination protein</fullName>
    </submittedName>
</protein>
<dbReference type="PANTHER" id="PTHR35789">
    <property type="entry name" value="SPORE GERMINATION PROTEIN B3"/>
    <property type="match status" value="1"/>
</dbReference>
<evidence type="ECO:0000256" key="3">
    <source>
        <dbReference type="ARBA" id="ARBA00022544"/>
    </source>
</evidence>
<organism evidence="10 11">
    <name type="scientific">Paratissierella segnis</name>
    <dbReference type="NCBI Taxonomy" id="2763679"/>
    <lineage>
        <taxon>Bacteria</taxon>
        <taxon>Bacillati</taxon>
        <taxon>Bacillota</taxon>
        <taxon>Tissierellia</taxon>
        <taxon>Tissierellales</taxon>
        <taxon>Tissierellaceae</taxon>
        <taxon>Paratissierella</taxon>
    </lineage>
</organism>
<keyword evidence="6" id="KW-0564">Palmitate</keyword>
<evidence type="ECO:0000313" key="10">
    <source>
        <dbReference type="EMBL" id="MBC8589406.1"/>
    </source>
</evidence>
<dbReference type="Pfam" id="PF05504">
    <property type="entry name" value="Spore_GerAC"/>
    <property type="match status" value="1"/>
</dbReference>
<evidence type="ECO:0000256" key="5">
    <source>
        <dbReference type="ARBA" id="ARBA00023136"/>
    </source>
</evidence>
<feature type="domain" description="Spore germination protein N-terminal" evidence="9">
    <location>
        <begin position="31"/>
        <end position="197"/>
    </location>
</feature>
<keyword evidence="11" id="KW-1185">Reference proteome</keyword>
<dbReference type="PANTHER" id="PTHR35789:SF1">
    <property type="entry name" value="SPORE GERMINATION PROTEIN B3"/>
    <property type="match status" value="1"/>
</dbReference>
<dbReference type="NCBIfam" id="TIGR02887">
    <property type="entry name" value="spore_ger_x_C"/>
    <property type="match status" value="1"/>
</dbReference>
<evidence type="ECO:0000313" key="11">
    <source>
        <dbReference type="Proteomes" id="UP000601171"/>
    </source>
</evidence>
<dbReference type="EMBL" id="JACRTG010000034">
    <property type="protein sequence ID" value="MBC8589406.1"/>
    <property type="molecule type" value="Genomic_DNA"/>
</dbReference>
<dbReference type="InterPro" id="IPR046953">
    <property type="entry name" value="Spore_GerAC-like_C"/>
</dbReference>
<feature type="domain" description="Spore germination GerAC-like C-terminal" evidence="8">
    <location>
        <begin position="225"/>
        <end position="400"/>
    </location>
</feature>
<dbReference type="PROSITE" id="PS51257">
    <property type="entry name" value="PROKAR_LIPOPROTEIN"/>
    <property type="match status" value="1"/>
</dbReference>
<evidence type="ECO:0000259" key="9">
    <source>
        <dbReference type="Pfam" id="PF25198"/>
    </source>
</evidence>
<keyword evidence="3" id="KW-0309">Germination</keyword>
<dbReference type="InterPro" id="IPR057336">
    <property type="entry name" value="GerAC_N"/>
</dbReference>
<keyword evidence="4" id="KW-0732">Signal</keyword>
<evidence type="ECO:0000256" key="2">
    <source>
        <dbReference type="ARBA" id="ARBA00007886"/>
    </source>
</evidence>
<evidence type="ECO:0000256" key="7">
    <source>
        <dbReference type="ARBA" id="ARBA00023288"/>
    </source>
</evidence>
<dbReference type="GO" id="GO:0009847">
    <property type="term" value="P:spore germination"/>
    <property type="evidence" value="ECO:0007669"/>
    <property type="project" value="InterPro"/>
</dbReference>
<dbReference type="AlphaFoldDB" id="A0A926EUZ9"/>
<keyword evidence="7" id="KW-0449">Lipoprotein</keyword>
<accession>A0A926EUZ9</accession>
<dbReference type="Gene3D" id="3.30.300.210">
    <property type="entry name" value="Nutrient germinant receptor protein C, domain 3"/>
    <property type="match status" value="1"/>
</dbReference>
<dbReference type="RefSeq" id="WP_262430875.1">
    <property type="nucleotide sequence ID" value="NZ_JACRTG010000034.1"/>
</dbReference>
<evidence type="ECO:0000256" key="6">
    <source>
        <dbReference type="ARBA" id="ARBA00023139"/>
    </source>
</evidence>
<dbReference type="Proteomes" id="UP000601171">
    <property type="component" value="Unassembled WGS sequence"/>
</dbReference>
<evidence type="ECO:0000259" key="8">
    <source>
        <dbReference type="Pfam" id="PF05504"/>
    </source>
</evidence>
<sequence>MKELNNLSKKTLIVIFILAITILLTSCTGGRELNTLGIVVATGLDLEDGKVIITNEVINPAKGSNSENSTTQENTLFIQGIGDTLTEAFVNTTLTFDRELYLPHSHIVIFGEELAKRGIGDYIDFLSRNNEQREQSFMLVALGAKAYDVMGINSGISQSPGRYIYEIVRGDIYNDETRSFTLTEFFKYFYRPHEGFLTGVLKAVEKPQINKEISENEMTVICVKDAAAFKGDKLIGYYTGEEMIGFNFIVGELKNAIIEFESPDYLVDKDRINSRAGKLSSVQVFRSKTSQNLKLIDGKLHLFIDVKFRGILRETTQGLDISQPGVLKEMENSCAKVAKSYMEQALEKGMKEFESDTFGIGQLVHRQYPDLWKEIEDNWEGIFVNLDYTVNVTARINDTGFTNTPPNIRKGKQL</sequence>
<dbReference type="InterPro" id="IPR008844">
    <property type="entry name" value="Spore_GerAC-like"/>
</dbReference>